<feature type="transmembrane region" description="Helical" evidence="1">
    <location>
        <begin position="15"/>
        <end position="37"/>
    </location>
</feature>
<name>A0A1G7R1J9_9ACTN</name>
<reference evidence="3" key="1">
    <citation type="submission" date="2016-10" db="EMBL/GenBank/DDBJ databases">
        <authorList>
            <person name="Varghese N."/>
            <person name="Submissions S."/>
        </authorList>
    </citation>
    <scope>NUCLEOTIDE SEQUENCE [LARGE SCALE GENOMIC DNA]</scope>
    <source>
        <strain evidence="3">DSM 44268</strain>
    </source>
</reference>
<proteinExistence type="predicted"/>
<sequence length="504" mass="52680">MNAVRYGDYSRDVSGWFLGMTGAQLALVTLAGVPALLALNAQAWGLFVLWLPVWALLAAVLLVPIRGRAAGRWFGDLCLYAIGGAMGWTVFGARAASGTAEDLSAADLPGVLAAIRTHDGPPYGQLFTRPVIVQDCAARTWAAVAQIAHPGIGLAEPDERDRMGAGLAELCELAARTELVDVLALQVRTVPDDGAERAAWERAHTRTDSSPLAVRVNALLGATLTPAAVRTEAFVTVVVGEVRISRAAKESGGGVDGRARVLHGVMAEVESALRGPVGCTTVTWLDSAALAAVVRTGFAPGDRGELIAADLAADDGAQLATGVPMAAAGPTQARAGVRHYVHDAWASVTDTILLPDSGAVLGALAPVLVPATAGERRCLTVFLAPLPLHRATRLVGREEMSATTGNELRARMGFRQRARQRRDAERIGAADEKLAAGRALVRPAVAACVTVPATWPVDEHGRRLDASIRAAGYVPLRLDLAQDSGFAAAAIPLGVGLPDRRGRR</sequence>
<dbReference type="RefSeq" id="WP_091771059.1">
    <property type="nucleotide sequence ID" value="NZ_FNBT01000010.1"/>
</dbReference>
<keyword evidence="3" id="KW-1185">Reference proteome</keyword>
<dbReference type="Proteomes" id="UP000199406">
    <property type="component" value="Unassembled WGS sequence"/>
</dbReference>
<keyword evidence="1" id="KW-0812">Transmembrane</keyword>
<accession>A0A1G7R1J9</accession>
<dbReference type="InterPro" id="IPR049978">
    <property type="entry name" value="SCO6880-like"/>
</dbReference>
<gene>
    <name evidence="2" type="ORF">SAMN05660662_0129</name>
</gene>
<organism evidence="2 3">
    <name type="scientific">Blastococcus aurantiacus</name>
    <dbReference type="NCBI Taxonomy" id="1550231"/>
    <lineage>
        <taxon>Bacteria</taxon>
        <taxon>Bacillati</taxon>
        <taxon>Actinomycetota</taxon>
        <taxon>Actinomycetes</taxon>
        <taxon>Geodermatophilales</taxon>
        <taxon>Geodermatophilaceae</taxon>
        <taxon>Blastococcus</taxon>
    </lineage>
</organism>
<evidence type="ECO:0008006" key="4">
    <source>
        <dbReference type="Google" id="ProtNLM"/>
    </source>
</evidence>
<dbReference type="OrthoDB" id="5169343at2"/>
<dbReference type="NCBIfam" id="NF042935">
    <property type="entry name" value="SCO6880_fam"/>
    <property type="match status" value="1"/>
</dbReference>
<keyword evidence="1" id="KW-0472">Membrane</keyword>
<evidence type="ECO:0000256" key="1">
    <source>
        <dbReference type="SAM" id="Phobius"/>
    </source>
</evidence>
<evidence type="ECO:0000313" key="3">
    <source>
        <dbReference type="Proteomes" id="UP000199406"/>
    </source>
</evidence>
<protein>
    <recommendedName>
        <fullName evidence="4">PrgI family protein</fullName>
    </recommendedName>
</protein>
<keyword evidence="1" id="KW-1133">Transmembrane helix</keyword>
<feature type="transmembrane region" description="Helical" evidence="1">
    <location>
        <begin position="77"/>
        <end position="96"/>
    </location>
</feature>
<feature type="transmembrane region" description="Helical" evidence="1">
    <location>
        <begin position="43"/>
        <end position="65"/>
    </location>
</feature>
<dbReference type="AlphaFoldDB" id="A0A1G7R1J9"/>
<dbReference type="STRING" id="1550231.SAMN05660662_0129"/>
<evidence type="ECO:0000313" key="2">
    <source>
        <dbReference type="EMBL" id="SDG04608.1"/>
    </source>
</evidence>
<dbReference type="EMBL" id="FNBT01000010">
    <property type="protein sequence ID" value="SDG04608.1"/>
    <property type="molecule type" value="Genomic_DNA"/>
</dbReference>